<protein>
    <recommendedName>
        <fullName evidence="6">Cystatin domain-containing protein</fullName>
    </recommendedName>
</protein>
<dbReference type="PANTHER" id="PTHR46186:SF2">
    <property type="entry name" value="CYSTATIN"/>
    <property type="match status" value="1"/>
</dbReference>
<dbReference type="GO" id="GO:0031982">
    <property type="term" value="C:vesicle"/>
    <property type="evidence" value="ECO:0007669"/>
    <property type="project" value="TreeGrafter"/>
</dbReference>
<keyword evidence="3" id="KW-0789">Thiol protease inhibitor</keyword>
<dbReference type="AlphaFoldDB" id="A0A8C0ZPV6"/>
<dbReference type="InterPro" id="IPR000010">
    <property type="entry name" value="Cystatin_dom"/>
</dbReference>
<feature type="domain" description="Cystatin" evidence="6">
    <location>
        <begin position="34"/>
        <end position="132"/>
    </location>
</feature>
<dbReference type="Gene3D" id="3.10.450.10">
    <property type="match status" value="1"/>
</dbReference>
<accession>A0A8C0ZPV6</accession>
<comment type="similarity">
    <text evidence="1">Belongs to the cystatin family.</text>
</comment>
<evidence type="ECO:0000256" key="3">
    <source>
        <dbReference type="ARBA" id="ARBA00022704"/>
    </source>
</evidence>
<evidence type="ECO:0000256" key="4">
    <source>
        <dbReference type="ARBA" id="ARBA00023157"/>
    </source>
</evidence>
<dbReference type="PANTHER" id="PTHR46186">
    <property type="entry name" value="CYSTATIN"/>
    <property type="match status" value="1"/>
</dbReference>
<gene>
    <name evidence="7" type="primary">LOC109700111</name>
</gene>
<evidence type="ECO:0000313" key="7">
    <source>
        <dbReference type="Ensembl" id="ENSCCNP00000009419.1"/>
    </source>
</evidence>
<sequence length="167" mass="18265">MIRTLRVPLLLLAGLAVALAVSSSSDASPNRPPMRLGGIEEADVKEHGVRYALSYALSEYNKASNDAYHSRLVKVVRARKQLVAGVIYYLDLEIGRTTCTKSEPNLADCPFHEEPNLKRGSCSLAQLLLTGLCWAEGHEPFQPGRGHRPSDRTGTIGGVMSKYCRVN</sequence>
<evidence type="ECO:0000256" key="5">
    <source>
        <dbReference type="SAM" id="SignalP"/>
    </source>
</evidence>
<keyword evidence="5" id="KW-0732">Signal</keyword>
<dbReference type="InterPro" id="IPR018073">
    <property type="entry name" value="Prot_inh_cystat_CS"/>
</dbReference>
<organism evidence="7">
    <name type="scientific">Castor canadensis</name>
    <name type="common">American beaver</name>
    <dbReference type="NCBI Taxonomy" id="51338"/>
    <lineage>
        <taxon>Eukaryota</taxon>
        <taxon>Metazoa</taxon>
        <taxon>Chordata</taxon>
        <taxon>Craniata</taxon>
        <taxon>Vertebrata</taxon>
        <taxon>Euteleostomi</taxon>
        <taxon>Mammalia</taxon>
        <taxon>Eutheria</taxon>
        <taxon>Euarchontoglires</taxon>
        <taxon>Glires</taxon>
        <taxon>Rodentia</taxon>
        <taxon>Castorimorpha</taxon>
        <taxon>Castoridae</taxon>
        <taxon>Castor</taxon>
    </lineage>
</organism>
<dbReference type="GO" id="GO:0005737">
    <property type="term" value="C:cytoplasm"/>
    <property type="evidence" value="ECO:0007669"/>
    <property type="project" value="TreeGrafter"/>
</dbReference>
<feature type="chain" id="PRO_5034320316" description="Cystatin domain-containing protein" evidence="5">
    <location>
        <begin position="21"/>
        <end position="167"/>
    </location>
</feature>
<dbReference type="CDD" id="cd00042">
    <property type="entry name" value="CY"/>
    <property type="match status" value="1"/>
</dbReference>
<evidence type="ECO:0000256" key="1">
    <source>
        <dbReference type="ARBA" id="ARBA00009403"/>
    </source>
</evidence>
<dbReference type="Pfam" id="PF00031">
    <property type="entry name" value="Cystatin"/>
    <property type="match status" value="1"/>
</dbReference>
<dbReference type="PROSITE" id="PS00287">
    <property type="entry name" value="CYSTATIN"/>
    <property type="match status" value="1"/>
</dbReference>
<evidence type="ECO:0000256" key="2">
    <source>
        <dbReference type="ARBA" id="ARBA00022690"/>
    </source>
</evidence>
<dbReference type="GO" id="GO:0005615">
    <property type="term" value="C:extracellular space"/>
    <property type="evidence" value="ECO:0007669"/>
    <property type="project" value="TreeGrafter"/>
</dbReference>
<dbReference type="FunFam" id="3.10.450.10:FF:000004">
    <property type="entry name" value="Cystatin C"/>
    <property type="match status" value="1"/>
</dbReference>
<feature type="signal peptide" evidence="5">
    <location>
        <begin position="1"/>
        <end position="20"/>
    </location>
</feature>
<dbReference type="GO" id="GO:0004869">
    <property type="term" value="F:cysteine-type endopeptidase inhibitor activity"/>
    <property type="evidence" value="ECO:0007669"/>
    <property type="project" value="UniProtKB-KW"/>
</dbReference>
<name>A0A8C0ZPV6_CASCN</name>
<keyword evidence="2" id="KW-0646">Protease inhibitor</keyword>
<dbReference type="SUPFAM" id="SSF54403">
    <property type="entry name" value="Cystatin/monellin"/>
    <property type="match status" value="1"/>
</dbReference>
<reference evidence="7" key="1">
    <citation type="submission" date="2023-09" db="UniProtKB">
        <authorList>
            <consortium name="Ensembl"/>
        </authorList>
    </citation>
    <scope>IDENTIFICATION</scope>
</reference>
<keyword evidence="4" id="KW-1015">Disulfide bond</keyword>
<dbReference type="Ensembl" id="ENSCCNT00000012394.1">
    <property type="protein sequence ID" value="ENSCCNP00000009419.1"/>
    <property type="gene ID" value="ENSCCNG00000009933.1"/>
</dbReference>
<proteinExistence type="inferred from homology"/>
<evidence type="ECO:0000259" key="6">
    <source>
        <dbReference type="SMART" id="SM00043"/>
    </source>
</evidence>
<dbReference type="InterPro" id="IPR046350">
    <property type="entry name" value="Cystatin_sf"/>
</dbReference>
<dbReference type="SMART" id="SM00043">
    <property type="entry name" value="CY"/>
    <property type="match status" value="1"/>
</dbReference>